<dbReference type="InterPro" id="IPR015168">
    <property type="entry name" value="SsuA/THI5"/>
</dbReference>
<evidence type="ECO:0000259" key="2">
    <source>
        <dbReference type="Pfam" id="PF09084"/>
    </source>
</evidence>
<dbReference type="PANTHER" id="PTHR31528:SF3">
    <property type="entry name" value="THIAMINE BIOSYNTHESIS PROTEIN HI_0357-RELATED"/>
    <property type="match status" value="1"/>
</dbReference>
<dbReference type="Proteomes" id="UP000198418">
    <property type="component" value="Unassembled WGS sequence"/>
</dbReference>
<feature type="signal peptide" evidence="1">
    <location>
        <begin position="1"/>
        <end position="24"/>
    </location>
</feature>
<dbReference type="Pfam" id="PF09084">
    <property type="entry name" value="NMT1"/>
    <property type="match status" value="1"/>
</dbReference>
<keyword evidence="1" id="KW-0732">Signal</keyword>
<feature type="chain" id="PRO_5012171360" evidence="1">
    <location>
        <begin position="25"/>
        <end position="332"/>
    </location>
</feature>
<dbReference type="Gene3D" id="3.40.190.10">
    <property type="entry name" value="Periplasmic binding protein-like II"/>
    <property type="match status" value="2"/>
</dbReference>
<reference evidence="4" key="1">
    <citation type="submission" date="2017-06" db="EMBL/GenBank/DDBJ databases">
        <authorList>
            <person name="Varghese N."/>
            <person name="Submissions S."/>
        </authorList>
    </citation>
    <scope>NUCLEOTIDE SEQUENCE [LARGE SCALE GENOMIC DNA]</scope>
    <source>
        <strain evidence="4">DSM 137</strain>
    </source>
</reference>
<dbReference type="AlphaFoldDB" id="A0A212QAD6"/>
<dbReference type="InterPro" id="IPR027939">
    <property type="entry name" value="NMT1/THI5"/>
</dbReference>
<protein>
    <submittedName>
        <fullName evidence="3">NitT/TauT family transport system substrate-binding protein</fullName>
    </submittedName>
</protein>
<organism evidence="3 4">
    <name type="scientific">Rhodoblastus acidophilus</name>
    <name type="common">Rhodopseudomonas acidophila</name>
    <dbReference type="NCBI Taxonomy" id="1074"/>
    <lineage>
        <taxon>Bacteria</taxon>
        <taxon>Pseudomonadati</taxon>
        <taxon>Pseudomonadota</taxon>
        <taxon>Alphaproteobacteria</taxon>
        <taxon>Hyphomicrobiales</taxon>
        <taxon>Rhodoblastaceae</taxon>
        <taxon>Rhodoblastus</taxon>
    </lineage>
</organism>
<evidence type="ECO:0000313" key="4">
    <source>
        <dbReference type="Proteomes" id="UP000198418"/>
    </source>
</evidence>
<dbReference type="PANTHER" id="PTHR31528">
    <property type="entry name" value="4-AMINO-5-HYDROXYMETHYL-2-METHYLPYRIMIDINE PHOSPHATE SYNTHASE THI11-RELATED"/>
    <property type="match status" value="1"/>
</dbReference>
<dbReference type="GO" id="GO:0009228">
    <property type="term" value="P:thiamine biosynthetic process"/>
    <property type="evidence" value="ECO:0007669"/>
    <property type="project" value="InterPro"/>
</dbReference>
<dbReference type="RefSeq" id="WP_244593122.1">
    <property type="nucleotide sequence ID" value="NZ_FYDG01000001.1"/>
</dbReference>
<gene>
    <name evidence="3" type="ORF">SAMN06265338_101498</name>
</gene>
<accession>A0A212QAD6</accession>
<sequence length="332" mass="36029">MFRFALAVFLLAQALVAQCLPAFSADKVVLAANWLAEAEHGGFYQALAEGTYARYGLDVTILPGGPQKNNRLLLAAGKVDFYMGDNIIGQFSALAEHIPIVTVAALFQKDPLVLMSHPGAGFDRFEDLPKAKAFVGLATLTTLWPWMEKKWGFRRENAAPYSFNSAPFIADSRAIQQGYVTSEPFDIARNGGFTPNVFLLADHGFETYSTTIETRRDLLDKNPDLVRRFVEASILGWAHYLHGDNSKANAAIKAGNPDIDDAQIAFSIAQMKKFGIVESGDALTHGIGAMDMARIARHYAEMAEAGAAAKGLDLAGGFDLRFVNHGLGLDGK</sequence>
<evidence type="ECO:0000256" key="1">
    <source>
        <dbReference type="SAM" id="SignalP"/>
    </source>
</evidence>
<evidence type="ECO:0000313" key="3">
    <source>
        <dbReference type="EMBL" id="SNB56214.1"/>
    </source>
</evidence>
<keyword evidence="4" id="KW-1185">Reference proteome</keyword>
<dbReference type="SUPFAM" id="SSF53850">
    <property type="entry name" value="Periplasmic binding protein-like II"/>
    <property type="match status" value="1"/>
</dbReference>
<dbReference type="EMBL" id="FYDG01000001">
    <property type="protein sequence ID" value="SNB56214.1"/>
    <property type="molecule type" value="Genomic_DNA"/>
</dbReference>
<proteinExistence type="predicted"/>
<feature type="domain" description="SsuA/THI5-like" evidence="2">
    <location>
        <begin position="38"/>
        <end position="240"/>
    </location>
</feature>
<name>A0A212QAD6_RHOAC</name>